<dbReference type="Proteomes" id="UP000799772">
    <property type="component" value="Unassembled WGS sequence"/>
</dbReference>
<dbReference type="InterPro" id="IPR001509">
    <property type="entry name" value="Epimerase_deHydtase"/>
</dbReference>
<dbReference type="FunFam" id="3.40.50.720:FF:000426">
    <property type="entry name" value="Aldehyde reductase 2"/>
    <property type="match status" value="1"/>
</dbReference>
<dbReference type="OrthoDB" id="2735536at2759"/>
<gene>
    <name evidence="4" type="ORF">NA57DRAFT_58520</name>
</gene>
<dbReference type="InterPro" id="IPR036291">
    <property type="entry name" value="NAD(P)-bd_dom_sf"/>
</dbReference>
<dbReference type="GO" id="GO:0016616">
    <property type="term" value="F:oxidoreductase activity, acting on the CH-OH group of donors, NAD or NADP as acceptor"/>
    <property type="evidence" value="ECO:0007669"/>
    <property type="project" value="TreeGrafter"/>
</dbReference>
<organism evidence="4 5">
    <name type="scientific">Rhizodiscina lignyota</name>
    <dbReference type="NCBI Taxonomy" id="1504668"/>
    <lineage>
        <taxon>Eukaryota</taxon>
        <taxon>Fungi</taxon>
        <taxon>Dikarya</taxon>
        <taxon>Ascomycota</taxon>
        <taxon>Pezizomycotina</taxon>
        <taxon>Dothideomycetes</taxon>
        <taxon>Pleosporomycetidae</taxon>
        <taxon>Aulographales</taxon>
        <taxon>Rhizodiscinaceae</taxon>
        <taxon>Rhizodiscina</taxon>
    </lineage>
</organism>
<keyword evidence="1" id="KW-0560">Oxidoreductase</keyword>
<dbReference type="Pfam" id="PF01370">
    <property type="entry name" value="Epimerase"/>
    <property type="match status" value="1"/>
</dbReference>
<reference evidence="4" key="1">
    <citation type="journal article" date="2020" name="Stud. Mycol.">
        <title>101 Dothideomycetes genomes: a test case for predicting lifestyles and emergence of pathogens.</title>
        <authorList>
            <person name="Haridas S."/>
            <person name="Albert R."/>
            <person name="Binder M."/>
            <person name="Bloem J."/>
            <person name="Labutti K."/>
            <person name="Salamov A."/>
            <person name="Andreopoulos B."/>
            <person name="Baker S."/>
            <person name="Barry K."/>
            <person name="Bills G."/>
            <person name="Bluhm B."/>
            <person name="Cannon C."/>
            <person name="Castanera R."/>
            <person name="Culley D."/>
            <person name="Daum C."/>
            <person name="Ezra D."/>
            <person name="Gonzalez J."/>
            <person name="Henrissat B."/>
            <person name="Kuo A."/>
            <person name="Liang C."/>
            <person name="Lipzen A."/>
            <person name="Lutzoni F."/>
            <person name="Magnuson J."/>
            <person name="Mondo S."/>
            <person name="Nolan M."/>
            <person name="Ohm R."/>
            <person name="Pangilinan J."/>
            <person name="Park H.-J."/>
            <person name="Ramirez L."/>
            <person name="Alfaro M."/>
            <person name="Sun H."/>
            <person name="Tritt A."/>
            <person name="Yoshinaga Y."/>
            <person name="Zwiers L.-H."/>
            <person name="Turgeon B."/>
            <person name="Goodwin S."/>
            <person name="Spatafora J."/>
            <person name="Crous P."/>
            <person name="Grigoriev I."/>
        </authorList>
    </citation>
    <scope>NUCLEOTIDE SEQUENCE</scope>
    <source>
        <strain evidence="4">CBS 133067</strain>
    </source>
</reference>
<evidence type="ECO:0000313" key="4">
    <source>
        <dbReference type="EMBL" id="KAF2096617.1"/>
    </source>
</evidence>
<protein>
    <submittedName>
        <fullName evidence="4">Aldehyde reductase</fullName>
    </submittedName>
</protein>
<dbReference type="SUPFAM" id="SSF51735">
    <property type="entry name" value="NAD(P)-binding Rossmann-fold domains"/>
    <property type="match status" value="1"/>
</dbReference>
<comment type="caution">
    <text evidence="4">The sequence shown here is derived from an EMBL/GenBank/DDBJ whole genome shotgun (WGS) entry which is preliminary data.</text>
</comment>
<dbReference type="EMBL" id="ML978129">
    <property type="protein sequence ID" value="KAF2096617.1"/>
    <property type="molecule type" value="Genomic_DNA"/>
</dbReference>
<name>A0A9P4IDM0_9PEZI</name>
<dbReference type="Gene3D" id="3.40.50.720">
    <property type="entry name" value="NAD(P)-binding Rossmann-like Domain"/>
    <property type="match status" value="1"/>
</dbReference>
<evidence type="ECO:0000259" key="3">
    <source>
        <dbReference type="Pfam" id="PF01370"/>
    </source>
</evidence>
<dbReference type="PANTHER" id="PTHR10366">
    <property type="entry name" value="NAD DEPENDENT EPIMERASE/DEHYDRATASE"/>
    <property type="match status" value="1"/>
</dbReference>
<dbReference type="AlphaFoldDB" id="A0A9P4IDM0"/>
<sequence length="347" mass="38353">MAVSGTDLAIPKGSLVVVTGANGYIGSNVVDQLLLTGYRVRGTVRNMKHAEWMQPLLDEKYGKGKFELAEVKDMAAKGAFNEVVKGASGFCHVATPVMVSFDPNEGVPIVVNGILHALEAAASEPSVKRVVMTSSSTAAASPQPNKVFTMDENTWNEDAVKAAWAPPPYEGLQRRLDVYSASKTQAEQAAWKFMKEKNPGFVLNCVLPNMNIGHILSVKDQGYPSTSGWVRALWDGFKGHEDLEYNPPQYYINVQDNARVHIAGLIYSDVKGERLYSFAHPYNWNDMLAVLRKLYPDRKFHEDYSDIGHDLSKVANERAEELVKRFGQPGWTSLEDSIKAVTDTIVS</sequence>
<evidence type="ECO:0000256" key="1">
    <source>
        <dbReference type="ARBA" id="ARBA00023002"/>
    </source>
</evidence>
<dbReference type="InterPro" id="IPR050425">
    <property type="entry name" value="NAD(P)_dehydrat-like"/>
</dbReference>
<comment type="similarity">
    <text evidence="2">Belongs to the NAD(P)-dependent epimerase/dehydratase family. Dihydroflavonol-4-reductase subfamily.</text>
</comment>
<proteinExistence type="inferred from homology"/>
<feature type="domain" description="NAD-dependent epimerase/dehydratase" evidence="3">
    <location>
        <begin position="16"/>
        <end position="197"/>
    </location>
</feature>
<accession>A0A9P4IDM0</accession>
<dbReference type="PANTHER" id="PTHR10366:SF562">
    <property type="entry name" value="ALDEHYDE REDUCTASE II (AFU_ORTHOLOGUE AFUA_1G11360)"/>
    <property type="match status" value="1"/>
</dbReference>
<keyword evidence="5" id="KW-1185">Reference proteome</keyword>
<evidence type="ECO:0000313" key="5">
    <source>
        <dbReference type="Proteomes" id="UP000799772"/>
    </source>
</evidence>
<evidence type="ECO:0000256" key="2">
    <source>
        <dbReference type="ARBA" id="ARBA00023445"/>
    </source>
</evidence>